<reference evidence="4 5" key="1">
    <citation type="submission" date="2013-08" db="EMBL/GenBank/DDBJ databases">
        <title>The genome sequence of Knoellia aerolata.</title>
        <authorList>
            <person name="Zhu W."/>
            <person name="Wang G."/>
        </authorList>
    </citation>
    <scope>NUCLEOTIDE SEQUENCE [LARGE SCALE GENOMIC DNA]</scope>
    <source>
        <strain evidence="4 5">DSM 18566</strain>
    </source>
</reference>
<keyword evidence="2" id="KW-0472">Membrane</keyword>
<accession>A0A0A0K0H5</accession>
<dbReference type="Pfam" id="PF13399">
    <property type="entry name" value="LytR_C"/>
    <property type="match status" value="2"/>
</dbReference>
<gene>
    <name evidence="4" type="ORF">N801_08675</name>
</gene>
<dbReference type="eggNOG" id="ENOG5033YAQ">
    <property type="taxonomic scope" value="Bacteria"/>
</dbReference>
<feature type="region of interest" description="Disordered" evidence="1">
    <location>
        <begin position="329"/>
        <end position="350"/>
    </location>
</feature>
<organism evidence="4 5">
    <name type="scientific">Knoellia aerolata DSM 18566</name>
    <dbReference type="NCBI Taxonomy" id="1385519"/>
    <lineage>
        <taxon>Bacteria</taxon>
        <taxon>Bacillati</taxon>
        <taxon>Actinomycetota</taxon>
        <taxon>Actinomycetes</taxon>
        <taxon>Micrococcales</taxon>
        <taxon>Intrasporangiaceae</taxon>
        <taxon>Knoellia</taxon>
    </lineage>
</organism>
<feature type="transmembrane region" description="Helical" evidence="2">
    <location>
        <begin position="85"/>
        <end position="106"/>
    </location>
</feature>
<proteinExistence type="predicted"/>
<evidence type="ECO:0000256" key="1">
    <source>
        <dbReference type="SAM" id="MobiDB-lite"/>
    </source>
</evidence>
<feature type="domain" description="LytR/CpsA/Psr regulator C-terminal" evidence="3">
    <location>
        <begin position="235"/>
        <end position="322"/>
    </location>
</feature>
<protein>
    <submittedName>
        <fullName evidence="4">Membrane protein</fullName>
    </submittedName>
</protein>
<evidence type="ECO:0000256" key="2">
    <source>
        <dbReference type="SAM" id="Phobius"/>
    </source>
</evidence>
<keyword evidence="2" id="KW-0812">Transmembrane</keyword>
<keyword evidence="5" id="KW-1185">Reference proteome</keyword>
<comment type="caution">
    <text evidence="4">The sequence shown here is derived from an EMBL/GenBank/DDBJ whole genome shotgun (WGS) entry which is preliminary data.</text>
</comment>
<sequence length="350" mass="37551">MFGRMSESERPEGGVDDLMEGHVVSEERTRRRALPVRAAVAARDLGRRGLGLTRDTVHQEFLVRARNQEELSDDQLWRRYQFRHLAAFVTIPAVLLGTASIATAYGTGLMTNTSTPPTCAPVVVPAPAPASFKIRVMNTSGQNGAAHVVARDLTRRGFTVTDASTAPRTLYVKAPVRIYHGTAGLDHALLAAQTVAGAELENDGRSGTSISFVLGADFTTMLPAPPPKPPSLKEFSVNVYNTTWRSGLAKTTLTELTKRGFTPGKQGNDPDGSFLPDAVAVIRHGPDADLAAALVAKHIPGATLSEVPRDNLTVDVVLGNKFEQVTPLAEMPRPAPVRKDPPPTVSRPCE</sequence>
<dbReference type="RefSeq" id="WP_052112804.1">
    <property type="nucleotide sequence ID" value="NZ_AVPL01000020.1"/>
</dbReference>
<dbReference type="Gene3D" id="3.30.70.2390">
    <property type="match status" value="2"/>
</dbReference>
<dbReference type="InterPro" id="IPR050922">
    <property type="entry name" value="LytR/CpsA/Psr_CW_biosynth"/>
</dbReference>
<dbReference type="OrthoDB" id="4864198at2"/>
<dbReference type="InterPro" id="IPR027381">
    <property type="entry name" value="LytR/CpsA/Psr_C"/>
</dbReference>
<dbReference type="AlphaFoldDB" id="A0A0A0K0H5"/>
<dbReference type="PANTHER" id="PTHR33392:SF6">
    <property type="entry name" value="POLYISOPRENYL-TEICHOIC ACID--PEPTIDOGLYCAN TEICHOIC ACID TRANSFERASE TAGU"/>
    <property type="match status" value="1"/>
</dbReference>
<evidence type="ECO:0000259" key="3">
    <source>
        <dbReference type="Pfam" id="PF13399"/>
    </source>
</evidence>
<evidence type="ECO:0000313" key="4">
    <source>
        <dbReference type="EMBL" id="KGN41291.1"/>
    </source>
</evidence>
<evidence type="ECO:0000313" key="5">
    <source>
        <dbReference type="Proteomes" id="UP000030013"/>
    </source>
</evidence>
<feature type="domain" description="LytR/CpsA/Psr regulator C-terminal" evidence="3">
    <location>
        <begin position="132"/>
        <end position="218"/>
    </location>
</feature>
<name>A0A0A0K0H5_9MICO</name>
<keyword evidence="2" id="KW-1133">Transmembrane helix</keyword>
<dbReference type="EMBL" id="AVPL01000020">
    <property type="protein sequence ID" value="KGN41291.1"/>
    <property type="molecule type" value="Genomic_DNA"/>
</dbReference>
<dbReference type="PANTHER" id="PTHR33392">
    <property type="entry name" value="POLYISOPRENYL-TEICHOIC ACID--PEPTIDOGLYCAN TEICHOIC ACID TRANSFERASE TAGU"/>
    <property type="match status" value="1"/>
</dbReference>
<dbReference type="Proteomes" id="UP000030013">
    <property type="component" value="Unassembled WGS sequence"/>
</dbReference>
<dbReference type="STRING" id="1385519.N801_08675"/>